<evidence type="ECO:0000313" key="2">
    <source>
        <dbReference type="Proteomes" id="UP000189464"/>
    </source>
</evidence>
<dbReference type="STRING" id="1833852.B0537_00070"/>
<dbReference type="EMBL" id="CP019698">
    <property type="protein sequence ID" value="AQS57662.1"/>
    <property type="molecule type" value="Genomic_DNA"/>
</dbReference>
<organism evidence="1 2">
    <name type="scientific">Desulforamulus ferrireducens</name>
    <dbReference type="NCBI Taxonomy" id="1833852"/>
    <lineage>
        <taxon>Bacteria</taxon>
        <taxon>Bacillati</taxon>
        <taxon>Bacillota</taxon>
        <taxon>Clostridia</taxon>
        <taxon>Eubacteriales</taxon>
        <taxon>Peptococcaceae</taxon>
        <taxon>Desulforamulus</taxon>
    </lineage>
</organism>
<dbReference type="KEGG" id="dfg:B0537_00070"/>
<protein>
    <submittedName>
        <fullName evidence="1">Uncharacterized protein</fullName>
    </submittedName>
</protein>
<dbReference type="OrthoDB" id="1786553at2"/>
<keyword evidence="2" id="KW-1185">Reference proteome</keyword>
<gene>
    <name evidence="1" type="ORF">B0537_00070</name>
</gene>
<proteinExistence type="predicted"/>
<sequence length="184" mass="21943">MDIYRKVYAQKTYRFIEPARCCPYLSDRHCDLRKYNVCDSDEKYHKKICSTSRYFDKCNHFVKEVSVIKPNRYFKASYHCPYLVGNTCELRKVRVSEKNRILYSFTCKTTDYAKKCPYYIGKIAKIKCKPPKKSGDCCPHKDGDWCKQRKIRVGSQCKKFYDHTCCKSNYSKCCPHYMESCYDD</sequence>
<dbReference type="AlphaFoldDB" id="A0A1S6IS99"/>
<dbReference type="RefSeq" id="WP_077712625.1">
    <property type="nucleotide sequence ID" value="NZ_CP019698.1"/>
</dbReference>
<dbReference type="Proteomes" id="UP000189464">
    <property type="component" value="Chromosome"/>
</dbReference>
<reference evidence="1 2" key="1">
    <citation type="journal article" date="2016" name="Int. J. Syst. Evol. Microbiol.">
        <title>Desulfotomaculum ferrireducens sp. nov., a moderately thermophilic sulfate-reducing and dissimilatory Fe(III)-reducing bacterium isolated from compost.</title>
        <authorList>
            <person name="Yang G."/>
            <person name="Guo J."/>
            <person name="Zhuang L."/>
            <person name="Yuan Y."/>
            <person name="Zhou S."/>
        </authorList>
    </citation>
    <scope>NUCLEOTIDE SEQUENCE [LARGE SCALE GENOMIC DNA]</scope>
    <source>
        <strain evidence="1 2">GSS09</strain>
    </source>
</reference>
<name>A0A1S6IS99_9FIRM</name>
<evidence type="ECO:0000313" key="1">
    <source>
        <dbReference type="EMBL" id="AQS57662.1"/>
    </source>
</evidence>
<accession>A0A1S6IS99</accession>